<comment type="caution">
    <text evidence="1">The sequence shown here is derived from an EMBL/GenBank/DDBJ whole genome shotgun (WGS) entry which is preliminary data.</text>
</comment>
<dbReference type="EMBL" id="MTLA01000253">
    <property type="protein sequence ID" value="OOP66872.1"/>
    <property type="molecule type" value="Genomic_DNA"/>
</dbReference>
<evidence type="ECO:0000313" key="1">
    <source>
        <dbReference type="EMBL" id="OOP66872.1"/>
    </source>
</evidence>
<proteinExistence type="predicted"/>
<evidence type="ECO:0000313" key="2">
    <source>
        <dbReference type="Proteomes" id="UP000189761"/>
    </source>
</evidence>
<reference evidence="1 2" key="1">
    <citation type="submission" date="2017-01" db="EMBL/GenBank/DDBJ databases">
        <title>Draft genome sequence of Bacillus oleronius.</title>
        <authorList>
            <person name="Allam M."/>
        </authorList>
    </citation>
    <scope>NUCLEOTIDE SEQUENCE [LARGE SCALE GENOMIC DNA]</scope>
    <source>
        <strain evidence="1 2">DSM 9356</strain>
    </source>
</reference>
<dbReference type="PANTHER" id="PTHR37808">
    <property type="entry name" value="SPORE GERMINATION PROTEIN-LIKE PROTEIN YDZR-RELATED"/>
    <property type="match status" value="1"/>
</dbReference>
<dbReference type="Pfam" id="PF10676">
    <property type="entry name" value="gerPA"/>
    <property type="match status" value="1"/>
</dbReference>
<organism evidence="1 2">
    <name type="scientific">Heyndrickxia oleronia</name>
    <dbReference type="NCBI Taxonomy" id="38875"/>
    <lineage>
        <taxon>Bacteria</taxon>
        <taxon>Bacillati</taxon>
        <taxon>Bacillota</taxon>
        <taxon>Bacilli</taxon>
        <taxon>Bacillales</taxon>
        <taxon>Bacillaceae</taxon>
        <taxon>Heyndrickxia</taxon>
    </lineage>
</organism>
<dbReference type="Proteomes" id="UP000189761">
    <property type="component" value="Unassembled WGS sequence"/>
</dbReference>
<dbReference type="RefSeq" id="WP_058006892.1">
    <property type="nucleotide sequence ID" value="NZ_CP065424.1"/>
</dbReference>
<accession>A0A8E2I548</accession>
<protein>
    <submittedName>
        <fullName evidence="1">Spore germination protein</fullName>
    </submittedName>
</protein>
<keyword evidence="2" id="KW-1185">Reference proteome</keyword>
<gene>
    <name evidence="1" type="ORF">BWZ43_18640</name>
</gene>
<sequence length="73" mass="7406">MPSFVGNSQIINVGGAATIQYGDTAFISPKSASKATHGAGSGLEGVLFNSISLYSITNTLDTSIVEQPSTGNN</sequence>
<name>A0A8E2I548_9BACI</name>
<dbReference type="PANTHER" id="PTHR37808:SF3">
    <property type="entry name" value="SPORE GERMINATION PROTEIN GERPA-RELATED"/>
    <property type="match status" value="1"/>
</dbReference>
<dbReference type="AlphaFoldDB" id="A0A8E2I548"/>
<dbReference type="InterPro" id="IPR019618">
    <property type="entry name" value="Spore_germination_GerPA"/>
</dbReference>